<comment type="similarity">
    <text evidence="11 12">Belongs to the TonB-dependent receptor family.</text>
</comment>
<dbReference type="InterPro" id="IPR012910">
    <property type="entry name" value="Plug_dom"/>
</dbReference>
<dbReference type="PROSITE" id="PS52016">
    <property type="entry name" value="TONB_DEPENDENT_REC_3"/>
    <property type="match status" value="1"/>
</dbReference>
<feature type="region of interest" description="Disordered" evidence="13">
    <location>
        <begin position="103"/>
        <end position="127"/>
    </location>
</feature>
<feature type="compositionally biased region" description="Polar residues" evidence="13">
    <location>
        <begin position="115"/>
        <end position="127"/>
    </location>
</feature>
<dbReference type="PANTHER" id="PTHR32552:SF81">
    <property type="entry name" value="TONB-DEPENDENT OUTER MEMBRANE RECEPTOR"/>
    <property type="match status" value="1"/>
</dbReference>
<dbReference type="Pfam" id="PF00593">
    <property type="entry name" value="TonB_dep_Rec_b-barrel"/>
    <property type="match status" value="1"/>
</dbReference>
<keyword evidence="10 11" id="KW-0998">Cell outer membrane</keyword>
<comment type="subcellular location">
    <subcellularLocation>
        <location evidence="1 11">Cell outer membrane</location>
        <topology evidence="1 11">Multi-pass membrane protein</topology>
    </subcellularLocation>
</comment>
<evidence type="ECO:0000313" key="16">
    <source>
        <dbReference type="EMBL" id="MXP26682.1"/>
    </source>
</evidence>
<dbReference type="Pfam" id="PF07660">
    <property type="entry name" value="STN"/>
    <property type="match status" value="1"/>
</dbReference>
<gene>
    <name evidence="16" type="ORF">GRI39_11605</name>
</gene>
<dbReference type="Gene3D" id="3.55.50.30">
    <property type="match status" value="1"/>
</dbReference>
<sequence length="843" mass="91939">MPARCLACALLTLACWVGPLAVEPALAQSTIAIPEGSLSKALQFYAARTGHQILFDPALVQGKRVSAIQVSRQERTGLRQILRGTGLQARIIAGGVIIISRSKKTRRKTMPSPETPNQVQPPSDPTPQNIVVTAMKRPSLVLQTPGTINVVTRDQIATRNLTELRDLARVSPSLAVVDSRNGEQRIAIRGIYGTGEATVGVYFGETHVSGPSGTTLDPSGTTPDIELADIDRVELLSGPQGTLYGASSMGGTLRLLLHQPEMSEPSASITTGAVIAKGGDPGGNITGIINAPLVRDKLALRTVIYRRASSSYIDKPALGLTNVGRVERKGERAILTWSPSDLTKVTGTFFSHRLALNDSLSWEMGSRRYQNDAPVRTPYSSKLRLGNVTVESQLGNVDLLATGSHYQWDLLRQNNFTSVLAQQRDNPDGCARLFGLSKGAICDTQSMSDYAAFVDSRLPGMLYQPMGVRSTSGEVRLQSSNGNASQWSIGAFFENRSDSAESYTVRADKDTGRPVFPLDITGLRFIRTSLEQRALFGEYQLSLSDRLKFSAGMRHFFYKRTAFGNVAEPNVITGTGDIAEGVFSTHQNGTSLKFELTWDNDRNLFTYLRASQGFRPGGVNITPGLPPGEQVYHSDSLWSYEAGAKLRTSNGSDVEAAIYHVDWANMIYYTGSPNRAFFYNANVGSVDVNGFETRFHLVVAPLWSFQGRLSYTSARLTDSGATALGAQPGDRLPDVTPFSFSLGTVWKNQISNGIYGIFQLNANGITGSRSQFNSSFDYYEKLRGHVLFDASATFEHRHWNLGIGVQNIFNAIGATRISSTPSSSRQVYGGRPRSYYLQVTRNF</sequence>
<evidence type="ECO:0000256" key="14">
    <source>
        <dbReference type="SAM" id="SignalP"/>
    </source>
</evidence>
<evidence type="ECO:0000256" key="5">
    <source>
        <dbReference type="ARBA" id="ARBA00022692"/>
    </source>
</evidence>
<evidence type="ECO:0000256" key="7">
    <source>
        <dbReference type="ARBA" id="ARBA00023065"/>
    </source>
</evidence>
<dbReference type="InterPro" id="IPR011662">
    <property type="entry name" value="Secretin/TonB_short_N"/>
</dbReference>
<dbReference type="AlphaFoldDB" id="A0A845A8I2"/>
<keyword evidence="4" id="KW-0410">Iron transport</keyword>
<evidence type="ECO:0000256" key="3">
    <source>
        <dbReference type="ARBA" id="ARBA00022452"/>
    </source>
</evidence>
<feature type="domain" description="Secretin/TonB short N-terminal" evidence="15">
    <location>
        <begin position="51"/>
        <end position="102"/>
    </location>
</feature>
<dbReference type="Proteomes" id="UP000460561">
    <property type="component" value="Unassembled WGS sequence"/>
</dbReference>
<comment type="caution">
    <text evidence="16">The sequence shown here is derived from an EMBL/GenBank/DDBJ whole genome shotgun (WGS) entry which is preliminary data.</text>
</comment>
<evidence type="ECO:0000256" key="2">
    <source>
        <dbReference type="ARBA" id="ARBA00022448"/>
    </source>
</evidence>
<keyword evidence="8 12" id="KW-0798">TonB box</keyword>
<dbReference type="SUPFAM" id="SSF56935">
    <property type="entry name" value="Porins"/>
    <property type="match status" value="1"/>
</dbReference>
<reference evidence="16 17" key="1">
    <citation type="submission" date="2019-12" db="EMBL/GenBank/DDBJ databases">
        <title>Genomic-based taxomic classification of the family Erythrobacteraceae.</title>
        <authorList>
            <person name="Xu L."/>
        </authorList>
    </citation>
    <scope>NUCLEOTIDE SEQUENCE [LARGE SCALE GENOMIC DNA]</scope>
    <source>
        <strain evidence="16 17">DSM 18604</strain>
    </source>
</reference>
<dbReference type="PROSITE" id="PS51257">
    <property type="entry name" value="PROKAR_LIPOPROTEIN"/>
    <property type="match status" value="1"/>
</dbReference>
<keyword evidence="16" id="KW-0675">Receptor</keyword>
<dbReference type="InterPro" id="IPR000531">
    <property type="entry name" value="Beta-barrel_TonB"/>
</dbReference>
<dbReference type="EMBL" id="WTYQ01000004">
    <property type="protein sequence ID" value="MXP26682.1"/>
    <property type="molecule type" value="Genomic_DNA"/>
</dbReference>
<protein>
    <submittedName>
        <fullName evidence="16">TonB-dependent receptor</fullName>
    </submittedName>
</protein>
<feature type="chain" id="PRO_5032440035" evidence="14">
    <location>
        <begin position="28"/>
        <end position="843"/>
    </location>
</feature>
<organism evidence="16 17">
    <name type="scientific">Altericroceibacterium indicum</name>
    <dbReference type="NCBI Taxonomy" id="374177"/>
    <lineage>
        <taxon>Bacteria</taxon>
        <taxon>Pseudomonadati</taxon>
        <taxon>Pseudomonadota</taxon>
        <taxon>Alphaproteobacteria</taxon>
        <taxon>Sphingomonadales</taxon>
        <taxon>Erythrobacteraceae</taxon>
        <taxon>Altericroceibacterium</taxon>
    </lineage>
</organism>
<keyword evidence="17" id="KW-1185">Reference proteome</keyword>
<dbReference type="PANTHER" id="PTHR32552">
    <property type="entry name" value="FERRICHROME IRON RECEPTOR-RELATED"/>
    <property type="match status" value="1"/>
</dbReference>
<evidence type="ECO:0000256" key="9">
    <source>
        <dbReference type="ARBA" id="ARBA00023136"/>
    </source>
</evidence>
<evidence type="ECO:0000256" key="6">
    <source>
        <dbReference type="ARBA" id="ARBA00023004"/>
    </source>
</evidence>
<evidence type="ECO:0000256" key="8">
    <source>
        <dbReference type="ARBA" id="ARBA00023077"/>
    </source>
</evidence>
<keyword evidence="6" id="KW-0408">Iron</keyword>
<dbReference type="InterPro" id="IPR036942">
    <property type="entry name" value="Beta-barrel_TonB_sf"/>
</dbReference>
<evidence type="ECO:0000259" key="15">
    <source>
        <dbReference type="SMART" id="SM00965"/>
    </source>
</evidence>
<dbReference type="RefSeq" id="WP_246205060.1">
    <property type="nucleotide sequence ID" value="NZ_WTYQ01000004.1"/>
</dbReference>
<keyword evidence="5 11" id="KW-0812">Transmembrane</keyword>
<keyword evidence="2 11" id="KW-0813">Transport</keyword>
<keyword evidence="3 11" id="KW-1134">Transmembrane beta strand</keyword>
<keyword evidence="7" id="KW-0406">Ion transport</keyword>
<dbReference type="Pfam" id="PF07715">
    <property type="entry name" value="Plug"/>
    <property type="match status" value="1"/>
</dbReference>
<evidence type="ECO:0000256" key="12">
    <source>
        <dbReference type="RuleBase" id="RU003357"/>
    </source>
</evidence>
<evidence type="ECO:0000256" key="13">
    <source>
        <dbReference type="SAM" id="MobiDB-lite"/>
    </source>
</evidence>
<accession>A0A845A8I2</accession>
<dbReference type="Gene3D" id="2.40.170.20">
    <property type="entry name" value="TonB-dependent receptor, beta-barrel domain"/>
    <property type="match status" value="1"/>
</dbReference>
<name>A0A845A8I2_9SPHN</name>
<keyword evidence="9 11" id="KW-0472">Membrane</keyword>
<keyword evidence="14" id="KW-0732">Signal</keyword>
<evidence type="ECO:0000256" key="1">
    <source>
        <dbReference type="ARBA" id="ARBA00004571"/>
    </source>
</evidence>
<proteinExistence type="inferred from homology"/>
<evidence type="ECO:0000313" key="17">
    <source>
        <dbReference type="Proteomes" id="UP000460561"/>
    </source>
</evidence>
<dbReference type="InterPro" id="IPR039426">
    <property type="entry name" value="TonB-dep_rcpt-like"/>
</dbReference>
<evidence type="ECO:0000256" key="11">
    <source>
        <dbReference type="PROSITE-ProRule" id="PRU01360"/>
    </source>
</evidence>
<dbReference type="GO" id="GO:0006826">
    <property type="term" value="P:iron ion transport"/>
    <property type="evidence" value="ECO:0007669"/>
    <property type="project" value="UniProtKB-KW"/>
</dbReference>
<evidence type="ECO:0000256" key="4">
    <source>
        <dbReference type="ARBA" id="ARBA00022496"/>
    </source>
</evidence>
<dbReference type="SMART" id="SM00965">
    <property type="entry name" value="STN"/>
    <property type="match status" value="1"/>
</dbReference>
<evidence type="ECO:0000256" key="10">
    <source>
        <dbReference type="ARBA" id="ARBA00023237"/>
    </source>
</evidence>
<dbReference type="GO" id="GO:0009279">
    <property type="term" value="C:cell outer membrane"/>
    <property type="evidence" value="ECO:0007669"/>
    <property type="project" value="UniProtKB-SubCell"/>
</dbReference>
<feature type="signal peptide" evidence="14">
    <location>
        <begin position="1"/>
        <end position="27"/>
    </location>
</feature>